<dbReference type="PANTHER" id="PTHR13166:SF7">
    <property type="entry name" value="LYR MOTIF-CONTAINING PROTEIN 4"/>
    <property type="match status" value="1"/>
</dbReference>
<dbReference type="OMA" id="YTTDKLV"/>
<dbReference type="FunCoup" id="F1A1V4">
    <property type="interactions" value="248"/>
</dbReference>
<organism evidence="3 4">
    <name type="scientific">Dictyostelium purpureum</name>
    <name type="common">Slime mold</name>
    <dbReference type="NCBI Taxonomy" id="5786"/>
    <lineage>
        <taxon>Eukaryota</taxon>
        <taxon>Amoebozoa</taxon>
        <taxon>Evosea</taxon>
        <taxon>Eumycetozoa</taxon>
        <taxon>Dictyostelia</taxon>
        <taxon>Dictyosteliales</taxon>
        <taxon>Dictyosteliaceae</taxon>
        <taxon>Dictyostelium</taxon>
    </lineage>
</organism>
<dbReference type="OrthoDB" id="275715at2759"/>
<dbReference type="KEGG" id="dpp:DICPUDRAFT_42342"/>
<proteinExistence type="inferred from homology"/>
<dbReference type="STRING" id="5786.F1A1V4"/>
<evidence type="ECO:0000313" key="4">
    <source>
        <dbReference type="Proteomes" id="UP000001064"/>
    </source>
</evidence>
<dbReference type="AlphaFoldDB" id="F1A1V4"/>
<dbReference type="InterPro" id="IPR008011">
    <property type="entry name" value="Complex1_LYR_dom"/>
</dbReference>
<dbReference type="PANTHER" id="PTHR13166">
    <property type="entry name" value="PROTEIN C6ORF149"/>
    <property type="match status" value="1"/>
</dbReference>
<dbReference type="CDD" id="cd20264">
    <property type="entry name" value="Complex1_LYR_LYRM4"/>
    <property type="match status" value="1"/>
</dbReference>
<dbReference type="InterPro" id="IPR051522">
    <property type="entry name" value="ISC_assembly_LYR"/>
</dbReference>
<dbReference type="VEuPathDB" id="AmoebaDB:DICPUDRAFT_42342"/>
<dbReference type="Pfam" id="PF05347">
    <property type="entry name" value="Complex1_LYR"/>
    <property type="match status" value="1"/>
</dbReference>
<dbReference type="GO" id="GO:1990221">
    <property type="term" value="C:L-cysteine desulfurase complex"/>
    <property type="evidence" value="ECO:0000318"/>
    <property type="project" value="GO_Central"/>
</dbReference>
<accession>F1A1V4</accession>
<dbReference type="EMBL" id="GL871387">
    <property type="protein sequence ID" value="EGC29825.1"/>
    <property type="molecule type" value="Genomic_DNA"/>
</dbReference>
<dbReference type="Proteomes" id="UP000001064">
    <property type="component" value="Unassembled WGS sequence"/>
</dbReference>
<feature type="domain" description="Complex 1 LYR protein" evidence="2">
    <location>
        <begin position="7"/>
        <end position="62"/>
    </location>
</feature>
<name>F1A1V4_DICPU</name>
<dbReference type="GO" id="GO:0016226">
    <property type="term" value="P:iron-sulfur cluster assembly"/>
    <property type="evidence" value="ECO:0000318"/>
    <property type="project" value="GO_Central"/>
</dbReference>
<reference evidence="4" key="1">
    <citation type="journal article" date="2011" name="Genome Biol.">
        <title>Comparative genomics of the social amoebae Dictyostelium discoideum and Dictyostelium purpureum.</title>
        <authorList>
            <consortium name="US DOE Joint Genome Institute (JGI-PGF)"/>
            <person name="Sucgang R."/>
            <person name="Kuo A."/>
            <person name="Tian X."/>
            <person name="Salerno W."/>
            <person name="Parikh A."/>
            <person name="Feasley C.L."/>
            <person name="Dalin E."/>
            <person name="Tu H."/>
            <person name="Huang E."/>
            <person name="Barry K."/>
            <person name="Lindquist E."/>
            <person name="Shapiro H."/>
            <person name="Bruce D."/>
            <person name="Schmutz J."/>
            <person name="Salamov A."/>
            <person name="Fey P."/>
            <person name="Gaudet P."/>
            <person name="Anjard C."/>
            <person name="Babu M.M."/>
            <person name="Basu S."/>
            <person name="Bushmanova Y."/>
            <person name="van der Wel H."/>
            <person name="Katoh-Kurasawa M."/>
            <person name="Dinh C."/>
            <person name="Coutinho P.M."/>
            <person name="Saito T."/>
            <person name="Elias M."/>
            <person name="Schaap P."/>
            <person name="Kay R.R."/>
            <person name="Henrissat B."/>
            <person name="Eichinger L."/>
            <person name="Rivero F."/>
            <person name="Putnam N.H."/>
            <person name="West C.M."/>
            <person name="Loomis W.F."/>
            <person name="Chisholm R.L."/>
            <person name="Shaulsky G."/>
            <person name="Strassmann J.E."/>
            <person name="Queller D.C."/>
            <person name="Kuspa A."/>
            <person name="Grigoriev I.V."/>
        </authorList>
    </citation>
    <scope>NUCLEOTIDE SEQUENCE [LARGE SCALE GENOMIC DNA]</scope>
    <source>
        <strain evidence="4">QSDP1</strain>
    </source>
</reference>
<evidence type="ECO:0000256" key="1">
    <source>
        <dbReference type="ARBA" id="ARBA00009508"/>
    </source>
</evidence>
<gene>
    <name evidence="3" type="ORF">DICPUDRAFT_42342</name>
</gene>
<dbReference type="RefSeq" id="XP_003293646.1">
    <property type="nucleotide sequence ID" value="XM_003293598.1"/>
</dbReference>
<dbReference type="GeneID" id="10504966"/>
<keyword evidence="4" id="KW-1185">Reference proteome</keyword>
<evidence type="ECO:0000259" key="2">
    <source>
        <dbReference type="Pfam" id="PF05347"/>
    </source>
</evidence>
<sequence>MSQKEIVLHLYRSFLRASNKFSSYNFREYALRRVATGFRENKNKNESETKDLIKESMKDLEMVKRQSLINSMYSKNKLVVE</sequence>
<protein>
    <recommendedName>
        <fullName evidence="2">Complex 1 LYR protein domain-containing protein</fullName>
    </recommendedName>
</protein>
<dbReference type="GO" id="GO:0005739">
    <property type="term" value="C:mitochondrion"/>
    <property type="evidence" value="ECO:0000318"/>
    <property type="project" value="GO_Central"/>
</dbReference>
<dbReference type="eggNOG" id="KOG3801">
    <property type="taxonomic scope" value="Eukaryota"/>
</dbReference>
<comment type="similarity">
    <text evidence="1">Belongs to the complex I LYR family.</text>
</comment>
<dbReference type="InParanoid" id="F1A1V4"/>
<evidence type="ECO:0000313" key="3">
    <source>
        <dbReference type="EMBL" id="EGC29825.1"/>
    </source>
</evidence>
<dbReference type="InterPro" id="IPR045297">
    <property type="entry name" value="Complex1_LYR_LYRM4"/>
</dbReference>